<dbReference type="AlphaFoldDB" id="F2IIL7"/>
<dbReference type="InterPro" id="IPR026497">
    <property type="entry name" value="GRASP-with-SPASM"/>
</dbReference>
<dbReference type="OrthoDB" id="1073749at2"/>
<name>F2IIL7_FLUTR</name>
<reference evidence="2" key="2">
    <citation type="submission" date="2011-02" db="EMBL/GenBank/DDBJ databases">
        <title>The complete genome of Fluviicola taffensis DSM 16823.</title>
        <authorList>
            <consortium name="US DOE Joint Genome Institute (JGI-PGF)"/>
            <person name="Lucas S."/>
            <person name="Copeland A."/>
            <person name="Lapidus A."/>
            <person name="Bruce D."/>
            <person name="Goodwin L."/>
            <person name="Pitluck S."/>
            <person name="Kyrpides N."/>
            <person name="Mavromatis K."/>
            <person name="Ivanova N."/>
            <person name="Mikhailova N."/>
            <person name="Pagani I."/>
            <person name="Chertkov O."/>
            <person name="Detter J.C."/>
            <person name="Han C."/>
            <person name="Tapia R."/>
            <person name="Land M."/>
            <person name="Hauser L."/>
            <person name="Markowitz V."/>
            <person name="Cheng J.-F."/>
            <person name="Hugenholtz P."/>
            <person name="Woyke T."/>
            <person name="Wu D."/>
            <person name="Tindall B."/>
            <person name="Pomrenke H.G."/>
            <person name="Brambilla E."/>
            <person name="Klenk H.-P."/>
            <person name="Eisen J.A."/>
        </authorList>
    </citation>
    <scope>NUCLEOTIDE SEQUENCE [LARGE SCALE GENOMIC DNA]</scope>
    <source>
        <strain evidence="2">DSM 16823 / RW262 / RW262</strain>
    </source>
</reference>
<keyword evidence="2" id="KW-1185">Reference proteome</keyword>
<dbReference type="HOGENOM" id="CLU_050370_0_0_10"/>
<reference evidence="1 2" key="1">
    <citation type="journal article" date="2011" name="Stand. Genomic Sci.">
        <title>Complete genome sequence of the gliding freshwater bacterium Fluviicola taffensis type strain (RW262).</title>
        <authorList>
            <person name="Woyke T."/>
            <person name="Chertkov O."/>
            <person name="Lapidus A."/>
            <person name="Nolan M."/>
            <person name="Lucas S."/>
            <person name="Del Rio T.G."/>
            <person name="Tice H."/>
            <person name="Cheng J.F."/>
            <person name="Tapia R."/>
            <person name="Han C."/>
            <person name="Goodwin L."/>
            <person name="Pitluck S."/>
            <person name="Liolios K."/>
            <person name="Pagani I."/>
            <person name="Ivanova N."/>
            <person name="Huntemann M."/>
            <person name="Mavromatis K."/>
            <person name="Mikhailova N."/>
            <person name="Pati A."/>
            <person name="Chen A."/>
            <person name="Palaniappan K."/>
            <person name="Land M."/>
            <person name="Hauser L."/>
            <person name="Brambilla E.M."/>
            <person name="Rohde M."/>
            <person name="Mwirichia R."/>
            <person name="Sikorski J."/>
            <person name="Tindall B.J."/>
            <person name="Goker M."/>
            <person name="Bristow J."/>
            <person name="Eisen J.A."/>
            <person name="Markowitz V."/>
            <person name="Hugenholtz P."/>
            <person name="Klenk H.P."/>
            <person name="Kyrpides N.C."/>
        </authorList>
    </citation>
    <scope>NUCLEOTIDE SEQUENCE [LARGE SCALE GENOMIC DNA]</scope>
    <source>
        <strain evidence="2">DSM 16823 / RW262 / RW262</strain>
    </source>
</reference>
<evidence type="ECO:0000313" key="1">
    <source>
        <dbReference type="EMBL" id="AEA45979.1"/>
    </source>
</evidence>
<gene>
    <name evidence="1" type="ordered locus">Fluta_4017</name>
</gene>
<proteinExistence type="predicted"/>
<dbReference type="STRING" id="755732.Fluta_4017"/>
<dbReference type="NCBIfam" id="TIGR04193">
    <property type="entry name" value="SPASM_w_grasp"/>
    <property type="match status" value="1"/>
</dbReference>
<evidence type="ECO:0008006" key="3">
    <source>
        <dbReference type="Google" id="ProtNLM"/>
    </source>
</evidence>
<dbReference type="eggNOG" id="COG0641">
    <property type="taxonomic scope" value="Bacteria"/>
</dbReference>
<dbReference type="RefSeq" id="WP_013688736.1">
    <property type="nucleotide sequence ID" value="NC_015321.1"/>
</dbReference>
<evidence type="ECO:0000313" key="2">
    <source>
        <dbReference type="Proteomes" id="UP000007463"/>
    </source>
</evidence>
<dbReference type="EMBL" id="CP002542">
    <property type="protein sequence ID" value="AEA45979.1"/>
    <property type="molecule type" value="Genomic_DNA"/>
</dbReference>
<sequence>MTVDFLILFEDCKVVNGYFHSLIYDLSRPSNSNKIPLSLALILPEFKENSIEEVLKKYPKESEVISEYIEFIVSNEFGIIGDEHLKNHLKPMEGIVDQPEVIENSIIQITNSNFAAAVDFIQDLKSKLCSRLELRIEDLDIDKFEKICKLFHDSIIKTVSLYSKFISESDNTKLEAIINNEDRIIEHFVYSAPFIKQNNKTNYRIESVDFTLDCGNIEQENFSINRESFFTNEAYNSCLYKKLSLNFQGKVCNCPSVQESKLQVDISNTDSFLKSSEYTFLAEMNKDEIEVCRDCEYRYMCLDCRVFTDSSSRKNARPSKCNYNPYIAKWSTEEGYRTLLECGVISNEHEFSIDHNRIVEVNKELWGEE</sequence>
<dbReference type="Proteomes" id="UP000007463">
    <property type="component" value="Chromosome"/>
</dbReference>
<protein>
    <recommendedName>
        <fullName evidence="3">Grasp-with-spasm system SPASM domain peptide maturase</fullName>
    </recommendedName>
</protein>
<accession>F2IIL7</accession>
<dbReference type="KEGG" id="fte:Fluta_4017"/>
<organism evidence="1 2">
    <name type="scientific">Fluviicola taffensis (strain DSM 16823 / NCIMB 13979 / RW262)</name>
    <dbReference type="NCBI Taxonomy" id="755732"/>
    <lineage>
        <taxon>Bacteria</taxon>
        <taxon>Pseudomonadati</taxon>
        <taxon>Bacteroidota</taxon>
        <taxon>Flavobacteriia</taxon>
        <taxon>Flavobacteriales</taxon>
        <taxon>Crocinitomicaceae</taxon>
        <taxon>Fluviicola</taxon>
    </lineage>
</organism>